<dbReference type="RefSeq" id="WP_237379257.1">
    <property type="nucleotide sequence ID" value="NZ_CP071793.1"/>
</dbReference>
<evidence type="ECO:0000313" key="2">
    <source>
        <dbReference type="Proteomes" id="UP000663929"/>
    </source>
</evidence>
<evidence type="ECO:0000313" key="1">
    <source>
        <dbReference type="EMBL" id="QTD49624.1"/>
    </source>
</evidence>
<dbReference type="KEGG" id="scor:J3U87_28900"/>
<dbReference type="Proteomes" id="UP000663929">
    <property type="component" value="Chromosome"/>
</dbReference>
<name>A0A8A4TK94_SULCO</name>
<dbReference type="EMBL" id="CP071793">
    <property type="protein sequence ID" value="QTD49624.1"/>
    <property type="molecule type" value="Genomic_DNA"/>
</dbReference>
<keyword evidence="2" id="KW-1185">Reference proteome</keyword>
<dbReference type="Pfam" id="PF05037">
    <property type="entry name" value="DUF669"/>
    <property type="match status" value="1"/>
</dbReference>
<proteinExistence type="predicted"/>
<reference evidence="1" key="1">
    <citation type="submission" date="2021-03" db="EMBL/GenBank/DDBJ databases">
        <title>Acanthopleuribacteraceae sp. M133.</title>
        <authorList>
            <person name="Wang G."/>
        </authorList>
    </citation>
    <scope>NUCLEOTIDE SEQUENCE</scope>
    <source>
        <strain evidence="1">M133</strain>
    </source>
</reference>
<organism evidence="1 2">
    <name type="scientific">Sulfidibacter corallicola</name>
    <dbReference type="NCBI Taxonomy" id="2818388"/>
    <lineage>
        <taxon>Bacteria</taxon>
        <taxon>Pseudomonadati</taxon>
        <taxon>Acidobacteriota</taxon>
        <taxon>Holophagae</taxon>
        <taxon>Acanthopleuribacterales</taxon>
        <taxon>Acanthopleuribacteraceae</taxon>
        <taxon>Sulfidibacter</taxon>
    </lineage>
</organism>
<sequence>MTMEDNFENEIDLSSMDDDFVRAEKKESKSFEDLPEGKYQVRVAKVELTKAKTTGNPMIKWELLVLSGKYRNRRIWRNSVLTANTMSYIKTDLAICGLELAKLSDLPLRLADLLDVDLEIFLKVKADSTNVYFNKRLEGLDTAADSAPTGKDDIPF</sequence>
<dbReference type="InterPro" id="IPR007731">
    <property type="entry name" value="DUF669"/>
</dbReference>
<gene>
    <name evidence="1" type="ORF">J3U87_28900</name>
</gene>
<dbReference type="AlphaFoldDB" id="A0A8A4TK94"/>
<protein>
    <submittedName>
        <fullName evidence="1">DUF669 domain-containing protein</fullName>
    </submittedName>
</protein>
<accession>A0A8A4TK94</accession>